<dbReference type="EMBL" id="MU276109">
    <property type="protein sequence ID" value="KAI0041670.1"/>
    <property type="molecule type" value="Genomic_DNA"/>
</dbReference>
<accession>A0ACB8RDR5</accession>
<protein>
    <submittedName>
        <fullName evidence="1">Uncharacterized protein</fullName>
    </submittedName>
</protein>
<sequence length="198" mass="21175">MVSALASTACGTHGAGRPRGRLPSLLPRQDSCQAPEVREFGNDAECLSMQGACSQLSCQLHTDNPIQASRLWVARRTRALPPLQNTQASLVGDLPMFERQLLVSVKVICGSGQIGRDRTGAYLRYPTFILLGLPCRPAEAAVRWAITSLHTGALGAQCGVSPRRLYPIGSVGLPKDQAACRACSGPLCHRRRSAAMQA</sequence>
<organism evidence="1 2">
    <name type="scientific">Auriscalpium vulgare</name>
    <dbReference type="NCBI Taxonomy" id="40419"/>
    <lineage>
        <taxon>Eukaryota</taxon>
        <taxon>Fungi</taxon>
        <taxon>Dikarya</taxon>
        <taxon>Basidiomycota</taxon>
        <taxon>Agaricomycotina</taxon>
        <taxon>Agaricomycetes</taxon>
        <taxon>Russulales</taxon>
        <taxon>Auriscalpiaceae</taxon>
        <taxon>Auriscalpium</taxon>
    </lineage>
</organism>
<reference evidence="1" key="2">
    <citation type="journal article" date="2022" name="New Phytol.">
        <title>Evolutionary transition to the ectomycorrhizal habit in the genomes of a hyperdiverse lineage of mushroom-forming fungi.</title>
        <authorList>
            <person name="Looney B."/>
            <person name="Miyauchi S."/>
            <person name="Morin E."/>
            <person name="Drula E."/>
            <person name="Courty P.E."/>
            <person name="Kohler A."/>
            <person name="Kuo A."/>
            <person name="LaButti K."/>
            <person name="Pangilinan J."/>
            <person name="Lipzen A."/>
            <person name="Riley R."/>
            <person name="Andreopoulos W."/>
            <person name="He G."/>
            <person name="Johnson J."/>
            <person name="Nolan M."/>
            <person name="Tritt A."/>
            <person name="Barry K.W."/>
            <person name="Grigoriev I.V."/>
            <person name="Nagy L.G."/>
            <person name="Hibbett D."/>
            <person name="Henrissat B."/>
            <person name="Matheny P.B."/>
            <person name="Labbe J."/>
            <person name="Martin F.M."/>
        </authorList>
    </citation>
    <scope>NUCLEOTIDE SEQUENCE</scope>
    <source>
        <strain evidence="1">FP105234-sp</strain>
    </source>
</reference>
<keyword evidence="2" id="KW-1185">Reference proteome</keyword>
<evidence type="ECO:0000313" key="2">
    <source>
        <dbReference type="Proteomes" id="UP000814033"/>
    </source>
</evidence>
<comment type="caution">
    <text evidence="1">The sequence shown here is derived from an EMBL/GenBank/DDBJ whole genome shotgun (WGS) entry which is preliminary data.</text>
</comment>
<evidence type="ECO:0000313" key="1">
    <source>
        <dbReference type="EMBL" id="KAI0041670.1"/>
    </source>
</evidence>
<dbReference type="Proteomes" id="UP000814033">
    <property type="component" value="Unassembled WGS sequence"/>
</dbReference>
<proteinExistence type="predicted"/>
<gene>
    <name evidence="1" type="ORF">FA95DRAFT_672410</name>
</gene>
<reference evidence="1" key="1">
    <citation type="submission" date="2021-02" db="EMBL/GenBank/DDBJ databases">
        <authorList>
            <consortium name="DOE Joint Genome Institute"/>
            <person name="Ahrendt S."/>
            <person name="Looney B.P."/>
            <person name="Miyauchi S."/>
            <person name="Morin E."/>
            <person name="Drula E."/>
            <person name="Courty P.E."/>
            <person name="Chicoki N."/>
            <person name="Fauchery L."/>
            <person name="Kohler A."/>
            <person name="Kuo A."/>
            <person name="Labutti K."/>
            <person name="Pangilinan J."/>
            <person name="Lipzen A."/>
            <person name="Riley R."/>
            <person name="Andreopoulos W."/>
            <person name="He G."/>
            <person name="Johnson J."/>
            <person name="Barry K.W."/>
            <person name="Grigoriev I.V."/>
            <person name="Nagy L."/>
            <person name="Hibbett D."/>
            <person name="Henrissat B."/>
            <person name="Matheny P.B."/>
            <person name="Labbe J."/>
            <person name="Martin F."/>
        </authorList>
    </citation>
    <scope>NUCLEOTIDE SEQUENCE</scope>
    <source>
        <strain evidence="1">FP105234-sp</strain>
    </source>
</reference>
<name>A0ACB8RDR5_9AGAM</name>